<sequence length="1005" mass="112711">MPPKIVSATSDSDSQLDSSVASIDSVQGWPPIINLLCRHFNIPGMPSISGCWLVVKEADLSRTSGLKKIHANFDTIYRRLENAYHRNAADERIKGGIVGIYARMCLDSILRDKLFQKGFINQLLPLVDIPTCRNLALQSLETVTHHGGLEVRRELAKTCTEPLLRVMKDCPDDQRAVRLAIVTISHCLSSSLTEDAIKRDPRFGQSLPLLEAANAFTEVLRKPWPSYNLVLHAINYLSVSSKHCKLPPSTINLLVAGLRSKDWVFRGTCLGGLVRLHVAGAEEDQRLSDPMALMRAVSKPLPPNLNDILLAYKFDKCETYIMLNTTKDFQAAMIKVAETHDLYWLGKTLAEIVLRTEFSIADGYYETEDPATGQRVVESLGLPFTRWGDALPHCAKAIRAKRDPTEADMADILDMKHLVMRQRVSDAVKLANVALKRNPDFAYAYYIITLSADHVSALRAAKQGMKCTSMTPFVRFQMVQRAVEVAGDYGIGILQDLASEGDAKWAEGIAFLTSALEDSKVYLSQAPPDNRHQKNVLYWNILLRIAIDEHISGDLHEIEGSLRKLKNADQFSKWMGVPPPKTQLRNTQETVVRLLPAALKEWGDFVSTVKAEREAETPDAEKIEQELAAWMEKTDVDGDKPHHHWHAGADGKSPFSVPFSQKQADLYRCSWCGNPSAALRKCGGCSQTRSILRSVMSEAALEERTQTEVWGCKEERVKMTTIQMTPHIPIHGNYHGYYTKRPSVRDPRLEVLPPSLFTGKRVLDVGCNEGWVSCEIGAAPHTLFLFVNLTLRSKPAQSRGASKVVGVDIDDELIRGAWRRRMTAWSMQGPTRVDEGEERNPKRRKLGSEKEAGYFPVSCMHNHGALPIPTTTGLDEFPRNVSFRTADWVNDTIPEDERGYDVVVAFSITKWIHLNGGDAGLERFFTRVAGVLQPGSRFVVEPQHWETYRKAKRMHNRLKENAQALKLRPDDFPEMLKKVGFGEPERFGSVGEGGFNRPIDIYTKQ</sequence>
<dbReference type="InterPro" id="IPR039772">
    <property type="entry name" value="Bin3-like"/>
</dbReference>
<dbReference type="OrthoDB" id="341421at2759"/>
<dbReference type="InterPro" id="IPR024160">
    <property type="entry name" value="BIN3_SAM-bd_dom"/>
</dbReference>
<keyword evidence="4 5" id="KW-0949">S-adenosyl-L-methionine</keyword>
<dbReference type="InterPro" id="IPR016024">
    <property type="entry name" value="ARM-type_fold"/>
</dbReference>
<organism evidence="9 10">
    <name type="scientific">Mycena indigotica</name>
    <dbReference type="NCBI Taxonomy" id="2126181"/>
    <lineage>
        <taxon>Eukaryota</taxon>
        <taxon>Fungi</taxon>
        <taxon>Dikarya</taxon>
        <taxon>Basidiomycota</taxon>
        <taxon>Agaricomycotina</taxon>
        <taxon>Agaricomycetes</taxon>
        <taxon>Agaricomycetidae</taxon>
        <taxon>Agaricales</taxon>
        <taxon>Marasmiineae</taxon>
        <taxon>Mycenaceae</taxon>
        <taxon>Mycena</taxon>
    </lineage>
</organism>
<dbReference type="PANTHER" id="PTHR12315:SF0">
    <property type="entry name" value="7SK SNRNA METHYLPHOSPHATE CAPPING ENZYME"/>
    <property type="match status" value="1"/>
</dbReference>
<evidence type="ECO:0000256" key="2">
    <source>
        <dbReference type="ARBA" id="ARBA00022603"/>
    </source>
</evidence>
<evidence type="ECO:0000256" key="3">
    <source>
        <dbReference type="ARBA" id="ARBA00022679"/>
    </source>
</evidence>
<evidence type="ECO:0000313" key="9">
    <source>
        <dbReference type="EMBL" id="KAF7291891.1"/>
    </source>
</evidence>
<dbReference type="Gene3D" id="3.40.50.150">
    <property type="entry name" value="Vaccinia Virus protein VP39"/>
    <property type="match status" value="1"/>
</dbReference>
<keyword evidence="2 6" id="KW-0489">Methyltransferase</keyword>
<dbReference type="AlphaFoldDB" id="A0A8H6S368"/>
<dbReference type="PANTHER" id="PTHR12315">
    <property type="entry name" value="BICOID-INTERACTING PROTEIN RELATED"/>
    <property type="match status" value="1"/>
</dbReference>
<dbReference type="InterPro" id="IPR010675">
    <property type="entry name" value="Bin3_C"/>
</dbReference>
<reference evidence="9" key="1">
    <citation type="submission" date="2020-05" db="EMBL/GenBank/DDBJ databases">
        <title>Mycena genomes resolve the evolution of fungal bioluminescence.</title>
        <authorList>
            <person name="Tsai I.J."/>
        </authorList>
    </citation>
    <scope>NUCLEOTIDE SEQUENCE</scope>
    <source>
        <strain evidence="9">171206Taipei</strain>
    </source>
</reference>
<protein>
    <recommendedName>
        <fullName evidence="6">RNA methyltransferase</fullName>
        <ecNumber evidence="6">2.1.1.-</ecNumber>
    </recommendedName>
</protein>
<dbReference type="EMBL" id="JACAZF010000012">
    <property type="protein sequence ID" value="KAF7291891.1"/>
    <property type="molecule type" value="Genomic_DNA"/>
</dbReference>
<dbReference type="GO" id="GO:0017069">
    <property type="term" value="F:snRNA binding"/>
    <property type="evidence" value="ECO:0007669"/>
    <property type="project" value="TreeGrafter"/>
</dbReference>
<feature type="domain" description="Bin3-type SAM" evidence="8">
    <location>
        <begin position="746"/>
        <end position="1005"/>
    </location>
</feature>
<feature type="region of interest" description="Disordered" evidence="7">
    <location>
        <begin position="828"/>
        <end position="847"/>
    </location>
</feature>
<accession>A0A8H6S368</accession>
<evidence type="ECO:0000256" key="5">
    <source>
        <dbReference type="PROSITE-ProRule" id="PRU00848"/>
    </source>
</evidence>
<evidence type="ECO:0000259" key="8">
    <source>
        <dbReference type="PROSITE" id="PS51515"/>
    </source>
</evidence>
<evidence type="ECO:0000256" key="6">
    <source>
        <dbReference type="RuleBase" id="RU367087"/>
    </source>
</evidence>
<evidence type="ECO:0000256" key="7">
    <source>
        <dbReference type="SAM" id="MobiDB-lite"/>
    </source>
</evidence>
<dbReference type="Pfam" id="PF06859">
    <property type="entry name" value="Bin3"/>
    <property type="match status" value="1"/>
</dbReference>
<keyword evidence="3 6" id="KW-0808">Transferase</keyword>
<proteinExistence type="inferred from homology"/>
<name>A0A8H6S368_9AGAR</name>
<dbReference type="GO" id="GO:0008171">
    <property type="term" value="F:O-methyltransferase activity"/>
    <property type="evidence" value="ECO:0007669"/>
    <property type="project" value="UniProtKB-UniRule"/>
</dbReference>
<dbReference type="GO" id="GO:0032259">
    <property type="term" value="P:methylation"/>
    <property type="evidence" value="ECO:0007669"/>
    <property type="project" value="UniProtKB-KW"/>
</dbReference>
<dbReference type="PROSITE" id="PS51515">
    <property type="entry name" value="BIN3_SAM"/>
    <property type="match status" value="1"/>
</dbReference>
<dbReference type="SUPFAM" id="SSF48371">
    <property type="entry name" value="ARM repeat"/>
    <property type="match status" value="1"/>
</dbReference>
<evidence type="ECO:0000256" key="1">
    <source>
        <dbReference type="ARBA" id="ARBA00008361"/>
    </source>
</evidence>
<evidence type="ECO:0000313" key="10">
    <source>
        <dbReference type="Proteomes" id="UP000636479"/>
    </source>
</evidence>
<dbReference type="Proteomes" id="UP000636479">
    <property type="component" value="Unassembled WGS sequence"/>
</dbReference>
<dbReference type="EC" id="2.1.1.-" evidence="6"/>
<comment type="similarity">
    <text evidence="1 6">Belongs to the methyltransferase superfamily.</text>
</comment>
<comment type="caution">
    <text evidence="9">The sequence shown here is derived from an EMBL/GenBank/DDBJ whole genome shotgun (WGS) entry which is preliminary data.</text>
</comment>
<gene>
    <name evidence="9" type="ORF">MIND_01214400</name>
</gene>
<dbReference type="GO" id="GO:0040031">
    <property type="term" value="P:snRNA modification"/>
    <property type="evidence" value="ECO:0007669"/>
    <property type="project" value="TreeGrafter"/>
</dbReference>
<dbReference type="GO" id="GO:0008173">
    <property type="term" value="F:RNA methyltransferase activity"/>
    <property type="evidence" value="ECO:0007669"/>
    <property type="project" value="UniProtKB-UniRule"/>
</dbReference>
<dbReference type="RefSeq" id="XP_037214618.1">
    <property type="nucleotide sequence ID" value="XM_037368650.1"/>
</dbReference>
<feature type="compositionally biased region" description="Basic and acidic residues" evidence="7">
    <location>
        <begin position="832"/>
        <end position="847"/>
    </location>
</feature>
<dbReference type="SUPFAM" id="SSF53335">
    <property type="entry name" value="S-adenosyl-L-methionine-dependent methyltransferases"/>
    <property type="match status" value="1"/>
</dbReference>
<dbReference type="InterPro" id="IPR029063">
    <property type="entry name" value="SAM-dependent_MTases_sf"/>
</dbReference>
<evidence type="ECO:0000256" key="4">
    <source>
        <dbReference type="ARBA" id="ARBA00022691"/>
    </source>
</evidence>
<dbReference type="GeneID" id="59351166"/>
<keyword evidence="10" id="KW-1185">Reference proteome</keyword>